<dbReference type="AlphaFoldDB" id="A0A6G9ATR8"/>
<evidence type="ECO:0000313" key="2">
    <source>
        <dbReference type="Proteomes" id="UP000501802"/>
    </source>
</evidence>
<dbReference type="Proteomes" id="UP000501802">
    <property type="component" value="Chromosome"/>
</dbReference>
<keyword evidence="2" id="KW-1185">Reference proteome</keyword>
<reference evidence="1 2" key="1">
    <citation type="submission" date="2020-03" db="EMBL/GenBank/DDBJ databases">
        <authorList>
            <person name="Kim M.K."/>
        </authorList>
    </citation>
    <scope>NUCLEOTIDE SEQUENCE [LARGE SCALE GENOMIC DNA]</scope>
    <source>
        <strain evidence="1 2">BT328</strain>
    </source>
</reference>
<dbReference type="KEGG" id="spib:G8759_25800"/>
<gene>
    <name evidence="1" type="ORF">G8759_25800</name>
</gene>
<accession>A0A6G9ATR8</accession>
<organism evidence="1 2">
    <name type="scientific">Spirosoma aureum</name>
    <dbReference type="NCBI Taxonomy" id="2692134"/>
    <lineage>
        <taxon>Bacteria</taxon>
        <taxon>Pseudomonadati</taxon>
        <taxon>Bacteroidota</taxon>
        <taxon>Cytophagia</taxon>
        <taxon>Cytophagales</taxon>
        <taxon>Cytophagaceae</taxon>
        <taxon>Spirosoma</taxon>
    </lineage>
</organism>
<evidence type="ECO:0000313" key="1">
    <source>
        <dbReference type="EMBL" id="QIP15800.1"/>
    </source>
</evidence>
<name>A0A6G9ATR8_9BACT</name>
<protein>
    <submittedName>
        <fullName evidence="1">Uncharacterized protein</fullName>
    </submittedName>
</protein>
<sequence length="66" mass="7443">MPPIRKSSNPDDIQAYGKEYWWSKTPEERLVAALKLICRAKAIYYANPNNPPLSNGGQVLKSNKPI</sequence>
<dbReference type="RefSeq" id="WP_167214768.1">
    <property type="nucleotide sequence ID" value="NZ_CP050063.1"/>
</dbReference>
<dbReference type="EMBL" id="CP050063">
    <property type="protein sequence ID" value="QIP15800.1"/>
    <property type="molecule type" value="Genomic_DNA"/>
</dbReference>
<proteinExistence type="predicted"/>